<organism evidence="1 2">
    <name type="scientific">Armillaria ostoyae</name>
    <name type="common">Armillaria root rot fungus</name>
    <dbReference type="NCBI Taxonomy" id="47428"/>
    <lineage>
        <taxon>Eukaryota</taxon>
        <taxon>Fungi</taxon>
        <taxon>Dikarya</taxon>
        <taxon>Basidiomycota</taxon>
        <taxon>Agaricomycotina</taxon>
        <taxon>Agaricomycetes</taxon>
        <taxon>Agaricomycetidae</taxon>
        <taxon>Agaricales</taxon>
        <taxon>Marasmiineae</taxon>
        <taxon>Physalacriaceae</taxon>
        <taxon>Armillaria</taxon>
    </lineage>
</organism>
<sequence>MSVSAAYMRLEASRYLMQDISGHDGRRSRCLFWMISTNITIALPTAQAHVNSILVELSLLSCVMPLNVQGRLC</sequence>
<dbReference type="Proteomes" id="UP000219338">
    <property type="component" value="Unassembled WGS sequence"/>
</dbReference>
<keyword evidence="2" id="KW-1185">Reference proteome</keyword>
<proteinExistence type="predicted"/>
<evidence type="ECO:0000313" key="2">
    <source>
        <dbReference type="Proteomes" id="UP000219338"/>
    </source>
</evidence>
<name>A0A284RJF8_ARMOS</name>
<evidence type="ECO:0000313" key="1">
    <source>
        <dbReference type="EMBL" id="SJL08865.1"/>
    </source>
</evidence>
<reference evidence="2" key="1">
    <citation type="journal article" date="2017" name="Nat. Ecol. Evol.">
        <title>Genome expansion and lineage-specific genetic innovations in the forest pathogenic fungi Armillaria.</title>
        <authorList>
            <person name="Sipos G."/>
            <person name="Prasanna A.N."/>
            <person name="Walter M.C."/>
            <person name="O'Connor E."/>
            <person name="Balint B."/>
            <person name="Krizsan K."/>
            <person name="Kiss B."/>
            <person name="Hess J."/>
            <person name="Varga T."/>
            <person name="Slot J."/>
            <person name="Riley R."/>
            <person name="Boka B."/>
            <person name="Rigling D."/>
            <person name="Barry K."/>
            <person name="Lee J."/>
            <person name="Mihaltcheva S."/>
            <person name="LaButti K."/>
            <person name="Lipzen A."/>
            <person name="Waldron R."/>
            <person name="Moloney N.M."/>
            <person name="Sperisen C."/>
            <person name="Kredics L."/>
            <person name="Vagvoelgyi C."/>
            <person name="Patrignani A."/>
            <person name="Fitzpatrick D."/>
            <person name="Nagy I."/>
            <person name="Doyle S."/>
            <person name="Anderson J.B."/>
            <person name="Grigoriev I.V."/>
            <person name="Gueldener U."/>
            <person name="Muensterkoetter M."/>
            <person name="Nagy L.G."/>
        </authorList>
    </citation>
    <scope>NUCLEOTIDE SEQUENCE [LARGE SCALE GENOMIC DNA]</scope>
    <source>
        <strain evidence="2">C18/9</strain>
    </source>
</reference>
<accession>A0A284RJF8</accession>
<dbReference type="AlphaFoldDB" id="A0A284RJF8"/>
<dbReference type="EMBL" id="FUEG01000009">
    <property type="protein sequence ID" value="SJL08865.1"/>
    <property type="molecule type" value="Genomic_DNA"/>
</dbReference>
<gene>
    <name evidence="1" type="ORF">ARMOST_12237</name>
</gene>
<protein>
    <submittedName>
        <fullName evidence="1">Uncharacterized protein</fullName>
    </submittedName>
</protein>